<feature type="compositionally biased region" description="Polar residues" evidence="1">
    <location>
        <begin position="1"/>
        <end position="28"/>
    </location>
</feature>
<gene>
    <name evidence="2" type="ORF">M427DRAFT_52984</name>
</gene>
<accession>A0A139AS37</accession>
<dbReference type="EMBL" id="KQ965738">
    <property type="protein sequence ID" value="KXS19571.1"/>
    <property type="molecule type" value="Genomic_DNA"/>
</dbReference>
<keyword evidence="3" id="KW-1185">Reference proteome</keyword>
<reference evidence="2 3" key="1">
    <citation type="journal article" date="2015" name="Genome Biol. Evol.">
        <title>Phylogenomic analyses indicate that early fungi evolved digesting cell walls of algal ancestors of land plants.</title>
        <authorList>
            <person name="Chang Y."/>
            <person name="Wang S."/>
            <person name="Sekimoto S."/>
            <person name="Aerts A.L."/>
            <person name="Choi C."/>
            <person name="Clum A."/>
            <person name="LaButti K.M."/>
            <person name="Lindquist E.A."/>
            <person name="Yee Ngan C."/>
            <person name="Ohm R.A."/>
            <person name="Salamov A.A."/>
            <person name="Grigoriev I.V."/>
            <person name="Spatafora J.W."/>
            <person name="Berbee M.L."/>
        </authorList>
    </citation>
    <scope>NUCLEOTIDE SEQUENCE [LARGE SCALE GENOMIC DNA]</scope>
    <source>
        <strain evidence="2 3">JEL478</strain>
    </source>
</reference>
<proteinExistence type="predicted"/>
<evidence type="ECO:0000313" key="3">
    <source>
        <dbReference type="Proteomes" id="UP000070544"/>
    </source>
</evidence>
<organism evidence="2 3">
    <name type="scientific">Gonapodya prolifera (strain JEL478)</name>
    <name type="common">Monoblepharis prolifera</name>
    <dbReference type="NCBI Taxonomy" id="1344416"/>
    <lineage>
        <taxon>Eukaryota</taxon>
        <taxon>Fungi</taxon>
        <taxon>Fungi incertae sedis</taxon>
        <taxon>Chytridiomycota</taxon>
        <taxon>Chytridiomycota incertae sedis</taxon>
        <taxon>Monoblepharidomycetes</taxon>
        <taxon>Monoblepharidales</taxon>
        <taxon>Gonapodyaceae</taxon>
        <taxon>Gonapodya</taxon>
    </lineage>
</organism>
<dbReference type="Proteomes" id="UP000070544">
    <property type="component" value="Unassembled WGS sequence"/>
</dbReference>
<evidence type="ECO:0000313" key="2">
    <source>
        <dbReference type="EMBL" id="KXS19571.1"/>
    </source>
</evidence>
<name>A0A139AS37_GONPJ</name>
<feature type="region of interest" description="Disordered" evidence="1">
    <location>
        <begin position="1"/>
        <end position="29"/>
    </location>
</feature>
<evidence type="ECO:0000256" key="1">
    <source>
        <dbReference type="SAM" id="MobiDB-lite"/>
    </source>
</evidence>
<sequence>MQSVSAAFKSLSTPPRNSAPDWSQSTRFDSGCASTALPGKLGGSMSAISQLADIQNLWHINECDLEVSLAEAVAAQCTEGNGSETSKSLSRF</sequence>
<dbReference type="AlphaFoldDB" id="A0A139AS37"/>
<protein>
    <submittedName>
        <fullName evidence="2">Uncharacterized protein</fullName>
    </submittedName>
</protein>